<comment type="caution">
    <text evidence="9">The sequence shown here is derived from an EMBL/GenBank/DDBJ whole genome shotgun (WGS) entry which is preliminary data.</text>
</comment>
<evidence type="ECO:0000259" key="8">
    <source>
        <dbReference type="Pfam" id="PF13476"/>
    </source>
</evidence>
<dbReference type="InterPro" id="IPR027417">
    <property type="entry name" value="P-loop_NTPase"/>
</dbReference>
<reference evidence="9" key="1">
    <citation type="journal article" date="2014" name="Front. Microbiol.">
        <title>High frequency of phylogenetically diverse reductive dehalogenase-homologous genes in deep subseafloor sedimentary metagenomes.</title>
        <authorList>
            <person name="Kawai M."/>
            <person name="Futagami T."/>
            <person name="Toyoda A."/>
            <person name="Takaki Y."/>
            <person name="Nishi S."/>
            <person name="Hori S."/>
            <person name="Arai W."/>
            <person name="Tsubouchi T."/>
            <person name="Morono Y."/>
            <person name="Uchiyama I."/>
            <person name="Ito T."/>
            <person name="Fujiyama A."/>
            <person name="Inagaki F."/>
            <person name="Takami H."/>
        </authorList>
    </citation>
    <scope>NUCLEOTIDE SEQUENCE</scope>
    <source>
        <strain evidence="9">Expedition CK06-06</strain>
    </source>
</reference>
<dbReference type="SUPFAM" id="SSF52540">
    <property type="entry name" value="P-loop containing nucleoside triphosphate hydrolases"/>
    <property type="match status" value="1"/>
</dbReference>
<keyword evidence="5" id="KW-0067">ATP-binding</keyword>
<evidence type="ECO:0000313" key="9">
    <source>
        <dbReference type="EMBL" id="GAH43528.1"/>
    </source>
</evidence>
<dbReference type="GO" id="GO:0006310">
    <property type="term" value="P:DNA recombination"/>
    <property type="evidence" value="ECO:0007669"/>
    <property type="project" value="InterPro"/>
</dbReference>
<keyword evidence="4" id="KW-0227">DNA damage</keyword>
<name>X1HE22_9ZZZZ</name>
<proteinExistence type="inferred from homology"/>
<dbReference type="Pfam" id="PF13476">
    <property type="entry name" value="AAA_23"/>
    <property type="match status" value="1"/>
</dbReference>
<dbReference type="GO" id="GO:0043590">
    <property type="term" value="C:bacterial nucleoid"/>
    <property type="evidence" value="ECO:0007669"/>
    <property type="project" value="TreeGrafter"/>
</dbReference>
<evidence type="ECO:0000256" key="1">
    <source>
        <dbReference type="ARBA" id="ARBA00009441"/>
    </source>
</evidence>
<evidence type="ECO:0000256" key="5">
    <source>
        <dbReference type="ARBA" id="ARBA00022840"/>
    </source>
</evidence>
<dbReference type="AlphaFoldDB" id="X1HE22"/>
<keyword evidence="3" id="KW-0547">Nucleotide-binding</keyword>
<dbReference type="GO" id="GO:0016887">
    <property type="term" value="F:ATP hydrolysis activity"/>
    <property type="evidence" value="ECO:0007669"/>
    <property type="project" value="InterPro"/>
</dbReference>
<evidence type="ECO:0000256" key="4">
    <source>
        <dbReference type="ARBA" id="ARBA00022763"/>
    </source>
</evidence>
<evidence type="ECO:0000256" key="6">
    <source>
        <dbReference type="ARBA" id="ARBA00023204"/>
    </source>
</evidence>
<evidence type="ECO:0000256" key="2">
    <source>
        <dbReference type="ARBA" id="ARBA00021315"/>
    </source>
</evidence>
<evidence type="ECO:0000256" key="7">
    <source>
        <dbReference type="ARBA" id="ARBA00033408"/>
    </source>
</evidence>
<dbReference type="PANTHER" id="PTHR11059">
    <property type="entry name" value="DNA REPAIR PROTEIN RECN"/>
    <property type="match status" value="1"/>
</dbReference>
<evidence type="ECO:0000256" key="3">
    <source>
        <dbReference type="ARBA" id="ARBA00022741"/>
    </source>
</evidence>
<gene>
    <name evidence="9" type="ORF">S03H2_19092</name>
</gene>
<dbReference type="EMBL" id="BARU01009951">
    <property type="protein sequence ID" value="GAH43528.1"/>
    <property type="molecule type" value="Genomic_DNA"/>
</dbReference>
<feature type="domain" description="Rad50/SbcC-type AAA" evidence="8">
    <location>
        <begin position="4"/>
        <end position="52"/>
    </location>
</feature>
<dbReference type="GO" id="GO:0009432">
    <property type="term" value="P:SOS response"/>
    <property type="evidence" value="ECO:0007669"/>
    <property type="project" value="TreeGrafter"/>
</dbReference>
<keyword evidence="6" id="KW-0234">DNA repair</keyword>
<protein>
    <recommendedName>
        <fullName evidence="2">DNA repair protein RecN</fullName>
    </recommendedName>
    <alternativeName>
        <fullName evidence="7">Recombination protein N</fullName>
    </alternativeName>
</protein>
<dbReference type="PANTHER" id="PTHR11059:SF0">
    <property type="entry name" value="DNA REPAIR PROTEIN RECN"/>
    <property type="match status" value="1"/>
</dbReference>
<dbReference type="InterPro" id="IPR038729">
    <property type="entry name" value="Rad50/SbcC_AAA"/>
</dbReference>
<dbReference type="InterPro" id="IPR004604">
    <property type="entry name" value="DNA_recomb/repair_RecN"/>
</dbReference>
<dbReference type="GO" id="GO:0005524">
    <property type="term" value="F:ATP binding"/>
    <property type="evidence" value="ECO:0007669"/>
    <property type="project" value="UniProtKB-KW"/>
</dbReference>
<comment type="similarity">
    <text evidence="1">Belongs to the RecN family.</text>
</comment>
<accession>X1HE22</accession>
<dbReference type="Gene3D" id="3.40.50.300">
    <property type="entry name" value="P-loop containing nucleotide triphosphate hydrolases"/>
    <property type="match status" value="1"/>
</dbReference>
<sequence>MLFQLNIKNIALITELNIEFEEGLNVLTGETGAGKSIIEAIDLILGGYATSDLIRDGEISLIVEGLFLLSPLEKELINNLNPDLKIVDEEGTLLIRREVNKKG</sequence>
<feature type="non-terminal residue" evidence="9">
    <location>
        <position position="103"/>
    </location>
</feature>
<organism evidence="9">
    <name type="scientific">marine sediment metagenome</name>
    <dbReference type="NCBI Taxonomy" id="412755"/>
    <lineage>
        <taxon>unclassified sequences</taxon>
        <taxon>metagenomes</taxon>
        <taxon>ecological metagenomes</taxon>
    </lineage>
</organism>
<dbReference type="GO" id="GO:0006302">
    <property type="term" value="P:double-strand break repair"/>
    <property type="evidence" value="ECO:0007669"/>
    <property type="project" value="InterPro"/>
</dbReference>